<feature type="signal peptide" evidence="2">
    <location>
        <begin position="1"/>
        <end position="17"/>
    </location>
</feature>
<dbReference type="EMBL" id="LSZW01000063">
    <property type="protein sequence ID" value="KXK64716.1"/>
    <property type="molecule type" value="Genomic_DNA"/>
</dbReference>
<name>A0A136Q2H8_9FIRM</name>
<dbReference type="Proteomes" id="UP000070366">
    <property type="component" value="Unassembled WGS sequence"/>
</dbReference>
<feature type="chain" id="PRO_5007478575" evidence="2">
    <location>
        <begin position="18"/>
        <end position="744"/>
    </location>
</feature>
<evidence type="ECO:0000256" key="2">
    <source>
        <dbReference type="SAM" id="SignalP"/>
    </source>
</evidence>
<keyword evidence="1" id="KW-0812">Transmembrane</keyword>
<keyword evidence="1" id="KW-1133">Transmembrane helix</keyword>
<keyword evidence="2" id="KW-0732">Signal</keyword>
<dbReference type="STRING" id="626937.HMPREF3293_01953"/>
<protein>
    <submittedName>
        <fullName evidence="3">LPXTG-motif protein cell wall anchor domain protein</fullName>
    </submittedName>
</protein>
<reference evidence="4" key="1">
    <citation type="submission" date="2016-02" db="EMBL/GenBank/DDBJ databases">
        <authorList>
            <person name="Mitreva M."/>
            <person name="Pepin K.H."/>
            <person name="Mihindukulasuriya K.A."/>
            <person name="Fulton R."/>
            <person name="Fronick C."/>
            <person name="O'Laughlin M."/>
            <person name="Miner T."/>
            <person name="Herter B."/>
            <person name="Rosa B.A."/>
            <person name="Cordes M."/>
            <person name="Tomlinson C."/>
            <person name="Wollam A."/>
            <person name="Palsikar V.B."/>
            <person name="Mardis E.R."/>
            <person name="Wilson R.K."/>
        </authorList>
    </citation>
    <scope>NUCLEOTIDE SEQUENCE [LARGE SCALE GENOMIC DNA]</scope>
    <source>
        <strain evidence="4">DSM 22607</strain>
    </source>
</reference>
<accession>A0A136Q2H8</accession>
<comment type="caution">
    <text evidence="3">The sequence shown here is derived from an EMBL/GenBank/DDBJ whole genome shotgun (WGS) entry which is preliminary data.</text>
</comment>
<feature type="transmembrane region" description="Helical" evidence="1">
    <location>
        <begin position="713"/>
        <end position="733"/>
    </location>
</feature>
<keyword evidence="4" id="KW-1185">Reference proteome</keyword>
<organism evidence="3 4">
    <name type="scientific">Christensenella minuta</name>
    <dbReference type="NCBI Taxonomy" id="626937"/>
    <lineage>
        <taxon>Bacteria</taxon>
        <taxon>Bacillati</taxon>
        <taxon>Bacillota</taxon>
        <taxon>Clostridia</taxon>
        <taxon>Christensenellales</taxon>
        <taxon>Christensenellaceae</taxon>
        <taxon>Christensenella</taxon>
    </lineage>
</organism>
<proteinExistence type="predicted"/>
<gene>
    <name evidence="3" type="ORF">HMPREF3293_01953</name>
</gene>
<evidence type="ECO:0000313" key="3">
    <source>
        <dbReference type="EMBL" id="KXK64716.1"/>
    </source>
</evidence>
<evidence type="ECO:0000313" key="4">
    <source>
        <dbReference type="Proteomes" id="UP000070366"/>
    </source>
</evidence>
<sequence length="744" mass="77364">MLTAAVVGTMLPCTAMASGMPGDTEYSYIAHGMAGYTERQEIKGDISEQEKSGDLQSCTISGDCVLGNGQSGPCITENEKNRSVSPAASTGIATDNRVQKEPEVSSAGTQAQIAKKETAYAGQTLTVGGINAFETLTGEGWSFQPGTNTLTLNGYAGGAIHAEGFSLTVALAEGSANVITSDISQNGSALGANTFGYSDDSLTLRGEGAGASLLIDGDLQGIYAQGGVAVQNCNLTVGIRSTEASEEKVSDGTMSSFTFGCIRAGGGLLIEDSNIDLSSQKGTENNKKTYAGIGAATGRVDIRNCSITIDAASTGIQSSNKPLNIENCTLDIRGDETAAIVCQWSTVALTGCKGTVASGGAQGVGITAQRAKGSITLTDCQLSLDSAYYGIMALADSVYLNSSTLDFPAKTRYGIYAADKIEASNGSAVNGQNCTFVCYMPAESGCTIDEGSAVNGVQLFNGKKNVTVLGTFTFLKEYMAAVGDVMEGKLFTVDEGAEATVAEDAVLDITEAASVSIEGKLINHGIWRLNGEKAVNTGTIVNWRSVEETADTAIRNNGAAYSVCTALFPVQGNAVIPMHKESQAVEENRIEPTCTSEGSYDSVVYCANCGEELSRVQKILAVSGHSYSQEWKNDAESHWHECSVCGEQASKAAHNFAWVTDREASVQAPGLQHETCTVCGYSKAAAEIPAPNDGTDTAASDAEAPKTGDSSSIVFWTVSAVLMGVGSVGGTVLKRRKNKNSRMT</sequence>
<keyword evidence="1" id="KW-0472">Membrane</keyword>
<dbReference type="AlphaFoldDB" id="A0A136Q2H8"/>
<evidence type="ECO:0000256" key="1">
    <source>
        <dbReference type="SAM" id="Phobius"/>
    </source>
</evidence>